<keyword evidence="2" id="KW-1185">Reference proteome</keyword>
<protein>
    <submittedName>
        <fullName evidence="1">Minor tail protein</fullName>
    </submittedName>
</protein>
<evidence type="ECO:0000313" key="2">
    <source>
        <dbReference type="Proteomes" id="UP000828055"/>
    </source>
</evidence>
<gene>
    <name evidence="1" type="ORF">POKY_18</name>
</gene>
<accession>A0AC61TPC9</accession>
<reference evidence="1" key="1">
    <citation type="submission" date="2021-10" db="EMBL/GenBank/DDBJ databases">
        <authorList>
            <person name="Rolfson A."/>
            <person name="Kim M."/>
            <person name="Sork C."/>
            <person name="Stoker T.S."/>
            <person name="Thompson D.W."/>
            <person name="Newey C."/>
            <person name="Soule S."/>
            <person name="Grose J.H."/>
        </authorList>
    </citation>
    <scope>NUCLEOTIDE SEQUENCE</scope>
</reference>
<evidence type="ECO:0000313" key="1">
    <source>
        <dbReference type="EMBL" id="UGO52257.1"/>
    </source>
</evidence>
<dbReference type="EMBL" id="OL539445">
    <property type="protein sequence ID" value="UGO52257.1"/>
    <property type="molecule type" value="Genomic_DNA"/>
</dbReference>
<dbReference type="Proteomes" id="UP000828055">
    <property type="component" value="Segment"/>
</dbReference>
<name>A0AC61TPC9_9CAUD</name>
<proteinExistence type="predicted"/>
<sequence>MIMKLDQFKWCTQVQNGGGAMTSSNNDREIAFGNGYTQVASGGFNTIRREFSIVYAGLDYRDVVKFLNEHRLKPFLWIMPDGSPGLFRVKSGSVGLTPLSPTVQEVKATFTEQFTSMQ</sequence>
<organism evidence="1 2">
    <name type="scientific">Escherichia phage vB_EcoD_Poky</name>
    <dbReference type="NCBI Taxonomy" id="2902673"/>
    <lineage>
        <taxon>Viruses</taxon>
        <taxon>Duplodnaviria</taxon>
        <taxon>Heunggongvirae</taxon>
        <taxon>Uroviricota</taxon>
        <taxon>Caudoviricetes</taxon>
        <taxon>Drexlerviridae</taxon>
        <taxon>Tempevirinae</taxon>
        <taxon>Warwickvirus</taxon>
        <taxon>Warwickvirus poky</taxon>
    </lineage>
</organism>